<feature type="non-terminal residue" evidence="2">
    <location>
        <position position="932"/>
    </location>
</feature>
<feature type="region of interest" description="Disordered" evidence="1">
    <location>
        <begin position="910"/>
        <end position="932"/>
    </location>
</feature>
<dbReference type="AlphaFoldDB" id="A0A5C3P668"/>
<gene>
    <name evidence="2" type="ORF">K466DRAFT_655062</name>
</gene>
<evidence type="ECO:0000313" key="3">
    <source>
        <dbReference type="Proteomes" id="UP000308197"/>
    </source>
</evidence>
<evidence type="ECO:0000313" key="2">
    <source>
        <dbReference type="EMBL" id="TFK83750.1"/>
    </source>
</evidence>
<dbReference type="PANTHER" id="PTHR33266">
    <property type="entry name" value="CHROMOSOME 15, WHOLE GENOME SHOTGUN SEQUENCE"/>
    <property type="match status" value="1"/>
</dbReference>
<dbReference type="EMBL" id="ML211368">
    <property type="protein sequence ID" value="TFK83750.1"/>
    <property type="molecule type" value="Genomic_DNA"/>
</dbReference>
<reference evidence="2 3" key="1">
    <citation type="journal article" date="2019" name="Nat. Ecol. Evol.">
        <title>Megaphylogeny resolves global patterns of mushroom evolution.</title>
        <authorList>
            <person name="Varga T."/>
            <person name="Krizsan K."/>
            <person name="Foldi C."/>
            <person name="Dima B."/>
            <person name="Sanchez-Garcia M."/>
            <person name="Sanchez-Ramirez S."/>
            <person name="Szollosi G.J."/>
            <person name="Szarkandi J.G."/>
            <person name="Papp V."/>
            <person name="Albert L."/>
            <person name="Andreopoulos W."/>
            <person name="Angelini C."/>
            <person name="Antonin V."/>
            <person name="Barry K.W."/>
            <person name="Bougher N.L."/>
            <person name="Buchanan P."/>
            <person name="Buyck B."/>
            <person name="Bense V."/>
            <person name="Catcheside P."/>
            <person name="Chovatia M."/>
            <person name="Cooper J."/>
            <person name="Damon W."/>
            <person name="Desjardin D."/>
            <person name="Finy P."/>
            <person name="Geml J."/>
            <person name="Haridas S."/>
            <person name="Hughes K."/>
            <person name="Justo A."/>
            <person name="Karasinski D."/>
            <person name="Kautmanova I."/>
            <person name="Kiss B."/>
            <person name="Kocsube S."/>
            <person name="Kotiranta H."/>
            <person name="LaButti K.M."/>
            <person name="Lechner B.E."/>
            <person name="Liimatainen K."/>
            <person name="Lipzen A."/>
            <person name="Lukacs Z."/>
            <person name="Mihaltcheva S."/>
            <person name="Morgado L.N."/>
            <person name="Niskanen T."/>
            <person name="Noordeloos M.E."/>
            <person name="Ohm R.A."/>
            <person name="Ortiz-Santana B."/>
            <person name="Ovrebo C."/>
            <person name="Racz N."/>
            <person name="Riley R."/>
            <person name="Savchenko A."/>
            <person name="Shiryaev A."/>
            <person name="Soop K."/>
            <person name="Spirin V."/>
            <person name="Szebenyi C."/>
            <person name="Tomsovsky M."/>
            <person name="Tulloss R.E."/>
            <person name="Uehling J."/>
            <person name="Grigoriev I.V."/>
            <person name="Vagvolgyi C."/>
            <person name="Papp T."/>
            <person name="Martin F.M."/>
            <person name="Miettinen O."/>
            <person name="Hibbett D.S."/>
            <person name="Nagy L.G."/>
        </authorList>
    </citation>
    <scope>NUCLEOTIDE SEQUENCE [LARGE SCALE GENOMIC DNA]</scope>
    <source>
        <strain evidence="2 3">HHB13444</strain>
    </source>
</reference>
<feature type="region of interest" description="Disordered" evidence="1">
    <location>
        <begin position="1"/>
        <end position="55"/>
    </location>
</feature>
<sequence length="932" mass="105189">MDFDLTDQEYNIRSGKRPLAHRPSIGEEDHPAKQRLRVESSPIPTGEADSEGPGESLRRYLQRTAGPDISFEELFNHVLEFYETMQEPTFNLNSRAHLQKYLDSNPTVQQELTKALHLRDYEKVIALLSTMNLQESEVGIEMYKCKVFPLDVLKRAWTTAYQFRRLPELLYAHLNQLNRSSPYSNHMPVINGSGTGKSRMVDQLGRFVFTIPFNLGNITPTDDGAMTPSFPPGDMVIRELLLSSADLQNVPVDSLLYIFLETTFEVVHESVQGFTNSSSYDEQAGAWYNYLNEGGNRKDMYKQIALRARMKLAEASEPELSWSAGGPSHQQLHLNSAKSKLQALMRWLKDPDPEWYTITDHSKSERSHGVEQHTRKCDPVKLIIALDNAEVLATMHNSSRGYTLLDIMLHCFSELRESPLFALVLGRPSSAHELVKARASYTEQSGLAITLQAPFTEIVFDKHPYFPLNPKEKDVCDKASHPGSMVRYGRSGPWSIFEAARESGQFTEGQLYEMAIDSARADFLGRTIIPATFPDPPSSVLSTILDYLLCIAPGGRGRTMLEERLPSSRLDNLRIVQSIPIHRQYLVSHYPSEPLMREALLQQIFHWTRPTANSPCIDEGLSGLGAILQSPLINEGMNGEVIASLLLLRAYVRGHILAFTGDHKFQTDEAYPRVRPRPERGAYNAKPCFSEDLPVTYFIEALFASGFAHSTLNSFLDGSDISFSEAFRGATVRFTGFERAADDIVVSAEGLRAAYIRGFGIIGHKTQKGLDFLLPVRLGNDRFTFLGIQVKNRMSEVPIPDLIFDANGYGIFGSSEEQEPGRSADEISHPFYFVSVIGCTEEIYGVIDEKERDYFARILARRDIYHEHPRRGEFQDLLRRTKAEWFMGQECFDWIEEPLLQGLKDLTDQALQPVTEEAEQEGGVQESSRNEG</sequence>
<keyword evidence="3" id="KW-1185">Reference proteome</keyword>
<feature type="compositionally biased region" description="Basic and acidic residues" evidence="1">
    <location>
        <begin position="24"/>
        <end position="38"/>
    </location>
</feature>
<dbReference type="PANTHER" id="PTHR33266:SF1">
    <property type="entry name" value="F-BOX DOMAIN-CONTAINING PROTEIN"/>
    <property type="match status" value="1"/>
</dbReference>
<evidence type="ECO:0000256" key="1">
    <source>
        <dbReference type="SAM" id="MobiDB-lite"/>
    </source>
</evidence>
<dbReference type="STRING" id="1314778.A0A5C3P668"/>
<proteinExistence type="predicted"/>
<organism evidence="2 3">
    <name type="scientific">Polyporus arcularius HHB13444</name>
    <dbReference type="NCBI Taxonomy" id="1314778"/>
    <lineage>
        <taxon>Eukaryota</taxon>
        <taxon>Fungi</taxon>
        <taxon>Dikarya</taxon>
        <taxon>Basidiomycota</taxon>
        <taxon>Agaricomycotina</taxon>
        <taxon>Agaricomycetes</taxon>
        <taxon>Polyporales</taxon>
        <taxon>Polyporaceae</taxon>
        <taxon>Polyporus</taxon>
    </lineage>
</organism>
<name>A0A5C3P668_9APHY</name>
<dbReference type="InParanoid" id="A0A5C3P668"/>
<dbReference type="Proteomes" id="UP000308197">
    <property type="component" value="Unassembled WGS sequence"/>
</dbReference>
<accession>A0A5C3P668</accession>
<protein>
    <submittedName>
        <fullName evidence="2">Uncharacterized protein</fullName>
    </submittedName>
</protein>